<dbReference type="GO" id="GO:0016787">
    <property type="term" value="F:hydrolase activity"/>
    <property type="evidence" value="ECO:0007669"/>
    <property type="project" value="InterPro"/>
</dbReference>
<name>C6Q1U7_9CLOT</name>
<keyword evidence="3" id="KW-1185">Reference proteome</keyword>
<evidence type="ECO:0000313" key="3">
    <source>
        <dbReference type="Proteomes" id="UP000004198"/>
    </source>
</evidence>
<accession>C6Q1U7</accession>
<proteinExistence type="predicted"/>
<dbReference type="OrthoDB" id="2083293at2"/>
<dbReference type="PATRIC" id="fig|536227.13.peg.524"/>
<sequence>MRDKCLKMIVASCFNIRLNDLGSIILNYRCMEERFKEKFSIIFMGDTHTDKICEGEAITNLEKYSRLLEKAAQCENVLCIIHGGDGTNNGTKEGLMKFVNKTKEILYGNAAQEDYIPFFMNIGNHEYTNSTVSEINYIELIGKTNEIINLRPQRLNIILLNTGCKSDGFFNKHNYFKKELNKIGEYIDKEGPYINFLIDMHIPPSIGKLQDKVLNNKTSHSLNCMFTSNFNDFMDKYHNRIIAIVTHHLHCFYQENPCIPASKYNDRPFYLTASGGHCTLCDKKSCISECLKFDFQLKDDLINKELKLIKVNKIAL</sequence>
<evidence type="ECO:0000313" key="2">
    <source>
        <dbReference type="EMBL" id="EET84540.1"/>
    </source>
</evidence>
<dbReference type="RefSeq" id="WP_007063899.1">
    <property type="nucleotide sequence ID" value="NZ_ACVI01000149.1"/>
</dbReference>
<protein>
    <recommendedName>
        <fullName evidence="1">Calcineurin-like phosphoesterase domain-containing protein</fullName>
    </recommendedName>
</protein>
<reference evidence="2 3" key="1">
    <citation type="submission" date="2009-06" db="EMBL/GenBank/DDBJ databases">
        <title>The draft genome of Clostridium carboxidivorans P7.</title>
        <authorList>
            <consortium name="US DOE Joint Genome Institute (JGI-PGF)"/>
            <person name="Lucas S."/>
            <person name="Copeland A."/>
            <person name="Lapidus A."/>
            <person name="Glavina del Rio T."/>
            <person name="Tice H."/>
            <person name="Bruce D."/>
            <person name="Goodwin L."/>
            <person name="Pitluck S."/>
            <person name="Larimer F."/>
            <person name="Land M.L."/>
            <person name="Hauser L."/>
            <person name="Hemme C.L."/>
        </authorList>
    </citation>
    <scope>NUCLEOTIDE SEQUENCE [LARGE SCALE GENOMIC DNA]</scope>
    <source>
        <strain evidence="2 3">P7</strain>
    </source>
</reference>
<dbReference type="Gene3D" id="3.60.21.10">
    <property type="match status" value="1"/>
</dbReference>
<dbReference type="AlphaFoldDB" id="C6Q1U7"/>
<dbReference type="KEGG" id="cck:Ccar_02470"/>
<dbReference type="SUPFAM" id="SSF56300">
    <property type="entry name" value="Metallo-dependent phosphatases"/>
    <property type="match status" value="1"/>
</dbReference>
<dbReference type="EMBL" id="ACVI01000149">
    <property type="protein sequence ID" value="EET84540.1"/>
    <property type="molecule type" value="Genomic_DNA"/>
</dbReference>
<comment type="caution">
    <text evidence="2">The sequence shown here is derived from an EMBL/GenBank/DDBJ whole genome shotgun (WGS) entry which is preliminary data.</text>
</comment>
<feature type="domain" description="Calcineurin-like phosphoesterase" evidence="1">
    <location>
        <begin position="40"/>
        <end position="163"/>
    </location>
</feature>
<dbReference type="Pfam" id="PF00149">
    <property type="entry name" value="Metallophos"/>
    <property type="match status" value="1"/>
</dbReference>
<evidence type="ECO:0000259" key="1">
    <source>
        <dbReference type="Pfam" id="PF00149"/>
    </source>
</evidence>
<dbReference type="InterPro" id="IPR004843">
    <property type="entry name" value="Calcineurin-like_PHP"/>
</dbReference>
<gene>
    <name evidence="2" type="ORF">CcarbDRAFT_5015</name>
</gene>
<organism evidence="2 3">
    <name type="scientific">Clostridium carboxidivorans P7</name>
    <dbReference type="NCBI Taxonomy" id="536227"/>
    <lineage>
        <taxon>Bacteria</taxon>
        <taxon>Bacillati</taxon>
        <taxon>Bacillota</taxon>
        <taxon>Clostridia</taxon>
        <taxon>Eubacteriales</taxon>
        <taxon>Clostridiaceae</taxon>
        <taxon>Clostridium</taxon>
    </lineage>
</organism>
<dbReference type="Proteomes" id="UP000004198">
    <property type="component" value="Unassembled WGS sequence"/>
</dbReference>
<dbReference type="InterPro" id="IPR029052">
    <property type="entry name" value="Metallo-depent_PP-like"/>
</dbReference>
<dbReference type="eggNOG" id="ENOG503401F">
    <property type="taxonomic scope" value="Bacteria"/>
</dbReference>